<dbReference type="Proteomes" id="UP000828390">
    <property type="component" value="Unassembled WGS sequence"/>
</dbReference>
<evidence type="ECO:0000313" key="3">
    <source>
        <dbReference type="Proteomes" id="UP000828390"/>
    </source>
</evidence>
<protein>
    <submittedName>
        <fullName evidence="2">Uncharacterized protein</fullName>
    </submittedName>
</protein>
<reference evidence="2" key="2">
    <citation type="submission" date="2020-11" db="EMBL/GenBank/DDBJ databases">
        <authorList>
            <person name="McCartney M.A."/>
            <person name="Auch B."/>
            <person name="Kono T."/>
            <person name="Mallez S."/>
            <person name="Becker A."/>
            <person name="Gohl D.M."/>
            <person name="Silverstein K.A.T."/>
            <person name="Koren S."/>
            <person name="Bechman K.B."/>
            <person name="Herman A."/>
            <person name="Abrahante J.E."/>
            <person name="Garbe J."/>
        </authorList>
    </citation>
    <scope>NUCLEOTIDE SEQUENCE</scope>
    <source>
        <strain evidence="2">Duluth1</strain>
        <tissue evidence="2">Whole animal</tissue>
    </source>
</reference>
<dbReference type="AlphaFoldDB" id="A0A9D4C0N8"/>
<sequence length="51" mass="5578">MGESARSYSIGLTLVTTILLMTSFVGAENKSCDQLIHDAHLYIGSNKYTLN</sequence>
<proteinExistence type="predicted"/>
<feature type="signal peptide" evidence="1">
    <location>
        <begin position="1"/>
        <end position="27"/>
    </location>
</feature>
<keyword evidence="1" id="KW-0732">Signal</keyword>
<evidence type="ECO:0000313" key="2">
    <source>
        <dbReference type="EMBL" id="KAH3714959.1"/>
    </source>
</evidence>
<evidence type="ECO:0000256" key="1">
    <source>
        <dbReference type="SAM" id="SignalP"/>
    </source>
</evidence>
<dbReference type="EMBL" id="JAIWYP010000013">
    <property type="protein sequence ID" value="KAH3714959.1"/>
    <property type="molecule type" value="Genomic_DNA"/>
</dbReference>
<feature type="chain" id="PRO_5039479828" evidence="1">
    <location>
        <begin position="28"/>
        <end position="51"/>
    </location>
</feature>
<organism evidence="2 3">
    <name type="scientific">Dreissena polymorpha</name>
    <name type="common">Zebra mussel</name>
    <name type="synonym">Mytilus polymorpha</name>
    <dbReference type="NCBI Taxonomy" id="45954"/>
    <lineage>
        <taxon>Eukaryota</taxon>
        <taxon>Metazoa</taxon>
        <taxon>Spiralia</taxon>
        <taxon>Lophotrochozoa</taxon>
        <taxon>Mollusca</taxon>
        <taxon>Bivalvia</taxon>
        <taxon>Autobranchia</taxon>
        <taxon>Heteroconchia</taxon>
        <taxon>Euheterodonta</taxon>
        <taxon>Imparidentia</taxon>
        <taxon>Neoheterodontei</taxon>
        <taxon>Myida</taxon>
        <taxon>Dreissenoidea</taxon>
        <taxon>Dreissenidae</taxon>
        <taxon>Dreissena</taxon>
    </lineage>
</organism>
<accession>A0A9D4C0N8</accession>
<name>A0A9D4C0N8_DREPO</name>
<reference evidence="2" key="1">
    <citation type="journal article" date="2019" name="bioRxiv">
        <title>The Genome of the Zebra Mussel, Dreissena polymorpha: A Resource for Invasive Species Research.</title>
        <authorList>
            <person name="McCartney M.A."/>
            <person name="Auch B."/>
            <person name="Kono T."/>
            <person name="Mallez S."/>
            <person name="Zhang Y."/>
            <person name="Obille A."/>
            <person name="Becker A."/>
            <person name="Abrahante J.E."/>
            <person name="Garbe J."/>
            <person name="Badalamenti J.P."/>
            <person name="Herman A."/>
            <person name="Mangelson H."/>
            <person name="Liachko I."/>
            <person name="Sullivan S."/>
            <person name="Sone E.D."/>
            <person name="Koren S."/>
            <person name="Silverstein K.A.T."/>
            <person name="Beckman K.B."/>
            <person name="Gohl D.M."/>
        </authorList>
    </citation>
    <scope>NUCLEOTIDE SEQUENCE</scope>
    <source>
        <strain evidence="2">Duluth1</strain>
        <tissue evidence="2">Whole animal</tissue>
    </source>
</reference>
<keyword evidence="3" id="KW-1185">Reference proteome</keyword>
<comment type="caution">
    <text evidence="2">The sequence shown here is derived from an EMBL/GenBank/DDBJ whole genome shotgun (WGS) entry which is preliminary data.</text>
</comment>
<gene>
    <name evidence="2" type="ORF">DPMN_057662</name>
</gene>